<dbReference type="InterPro" id="IPR036388">
    <property type="entry name" value="WH-like_DNA-bd_sf"/>
</dbReference>
<accession>A0AAJ0LD53</accession>
<proteinExistence type="predicted"/>
<dbReference type="PANTHER" id="PTHR43031">
    <property type="entry name" value="FAD-DEPENDENT OXIDOREDUCTASE"/>
    <property type="match status" value="1"/>
</dbReference>
<dbReference type="Gene3D" id="1.10.10.10">
    <property type="entry name" value="Winged helix-like DNA-binding domain superfamily/Winged helix DNA-binding domain"/>
    <property type="match status" value="1"/>
</dbReference>
<dbReference type="InterPro" id="IPR050229">
    <property type="entry name" value="GlpE_sulfurtransferase"/>
</dbReference>
<dbReference type="Pfam" id="PF01022">
    <property type="entry name" value="HTH_5"/>
    <property type="match status" value="1"/>
</dbReference>
<dbReference type="GO" id="GO:0003700">
    <property type="term" value="F:DNA-binding transcription factor activity"/>
    <property type="evidence" value="ECO:0007669"/>
    <property type="project" value="InterPro"/>
</dbReference>
<dbReference type="GO" id="GO:0003677">
    <property type="term" value="F:DNA binding"/>
    <property type="evidence" value="ECO:0007669"/>
    <property type="project" value="UniProtKB-KW"/>
</dbReference>
<dbReference type="PROSITE" id="PS50987">
    <property type="entry name" value="HTH_ARSR_2"/>
    <property type="match status" value="1"/>
</dbReference>
<evidence type="ECO:0000256" key="1">
    <source>
        <dbReference type="ARBA" id="ARBA00023125"/>
    </source>
</evidence>
<dbReference type="SUPFAM" id="SSF46785">
    <property type="entry name" value="Winged helix' DNA-binding domain"/>
    <property type="match status" value="1"/>
</dbReference>
<dbReference type="InterPro" id="IPR001763">
    <property type="entry name" value="Rhodanese-like_dom"/>
</dbReference>
<dbReference type="SMART" id="SM00418">
    <property type="entry name" value="HTH_ARSR"/>
    <property type="match status" value="1"/>
</dbReference>
<organism evidence="4 5">
    <name type="scientific">Latilactobacillus curvatus JCM 1096 = DSM 20019</name>
    <dbReference type="NCBI Taxonomy" id="1293592"/>
    <lineage>
        <taxon>Bacteria</taxon>
        <taxon>Bacillati</taxon>
        <taxon>Bacillota</taxon>
        <taxon>Bacilli</taxon>
        <taxon>Lactobacillales</taxon>
        <taxon>Lactobacillaceae</taxon>
        <taxon>Latilactobacillus</taxon>
    </lineage>
</organism>
<gene>
    <name evidence="4" type="ORF">FC08_GL000273</name>
</gene>
<feature type="domain" description="Rhodanese" evidence="2">
    <location>
        <begin position="147"/>
        <end position="232"/>
    </location>
</feature>
<dbReference type="Pfam" id="PF00581">
    <property type="entry name" value="Rhodanese"/>
    <property type="match status" value="1"/>
</dbReference>
<dbReference type="AlphaFoldDB" id="A0AAJ0LD53"/>
<dbReference type="Gene3D" id="3.40.250.10">
    <property type="entry name" value="Rhodanese-like domain"/>
    <property type="match status" value="1"/>
</dbReference>
<dbReference type="PROSITE" id="PS50206">
    <property type="entry name" value="RHODANESE_3"/>
    <property type="match status" value="1"/>
</dbReference>
<feature type="domain" description="HTH arsR-type" evidence="3">
    <location>
        <begin position="23"/>
        <end position="117"/>
    </location>
</feature>
<dbReference type="SUPFAM" id="SSF52821">
    <property type="entry name" value="Rhodanese/Cell cycle control phosphatase"/>
    <property type="match status" value="1"/>
</dbReference>
<comment type="caution">
    <text evidence="4">The sequence shown here is derived from an EMBL/GenBank/DDBJ whole genome shotgun (WGS) entry which is preliminary data.</text>
</comment>
<evidence type="ECO:0000259" key="2">
    <source>
        <dbReference type="PROSITE" id="PS50206"/>
    </source>
</evidence>
<dbReference type="PANTHER" id="PTHR43031:SF16">
    <property type="entry name" value="OXIDOREDUCTASE"/>
    <property type="match status" value="1"/>
</dbReference>
<evidence type="ECO:0000313" key="4">
    <source>
        <dbReference type="EMBL" id="KRK86449.1"/>
    </source>
</evidence>
<dbReference type="NCBIfam" id="NF033788">
    <property type="entry name" value="HTH_metalloreg"/>
    <property type="match status" value="1"/>
</dbReference>
<dbReference type="InterPro" id="IPR036873">
    <property type="entry name" value="Rhodanese-like_dom_sf"/>
</dbReference>
<dbReference type="InterPro" id="IPR036390">
    <property type="entry name" value="WH_DNA-bd_sf"/>
</dbReference>
<dbReference type="CDD" id="cd00158">
    <property type="entry name" value="RHOD"/>
    <property type="match status" value="1"/>
</dbReference>
<evidence type="ECO:0000259" key="3">
    <source>
        <dbReference type="PROSITE" id="PS50987"/>
    </source>
</evidence>
<protein>
    <submittedName>
        <fullName evidence="4">Bacterial regulatory, arsR family protein</fullName>
    </submittedName>
</protein>
<dbReference type="InterPro" id="IPR001845">
    <property type="entry name" value="HTH_ArsR_DNA-bd_dom"/>
</dbReference>
<sequence length="235" mass="26319">MILFNKGVDCWEAMKVDERITEYRDAVYEQVVKVGKSLGNVTRLQLLNILAQGPKTVEVLASTVGLSVATVSRNLQILKQTNLVAIEREKNFVTYRLNSERVKQLVTLLVDVCEETLPEMTILEKTLAQETGAPEALTGDALKTKLMADDVCLIDLRPADEFASQHLPGARNVPYDQLDQRLAELPKDKEVVVYCRGRLCAYANVASQQLQAAGFKVATFNQSVWEWSRVMTETE</sequence>
<evidence type="ECO:0000313" key="5">
    <source>
        <dbReference type="Proteomes" id="UP000050828"/>
    </source>
</evidence>
<dbReference type="CDD" id="cd00090">
    <property type="entry name" value="HTH_ARSR"/>
    <property type="match status" value="1"/>
</dbReference>
<name>A0AAJ0LD53_LATCU</name>
<dbReference type="SMART" id="SM00450">
    <property type="entry name" value="RHOD"/>
    <property type="match status" value="1"/>
</dbReference>
<dbReference type="InterPro" id="IPR011991">
    <property type="entry name" value="ArsR-like_HTH"/>
</dbReference>
<dbReference type="EMBL" id="AZDL01000126">
    <property type="protein sequence ID" value="KRK86449.1"/>
    <property type="molecule type" value="Genomic_DNA"/>
</dbReference>
<reference evidence="4 5" key="1">
    <citation type="journal article" date="2015" name="Genome Announc.">
        <title>Expanding the biotechnology potential of lactobacilli through comparative genomics of 213 strains and associated genera.</title>
        <authorList>
            <person name="Sun Z."/>
            <person name="Harris H.M."/>
            <person name="McCann A."/>
            <person name="Guo C."/>
            <person name="Argimon S."/>
            <person name="Zhang W."/>
            <person name="Yang X."/>
            <person name="Jeffery I.B."/>
            <person name="Cooney J.C."/>
            <person name="Kagawa T.F."/>
            <person name="Liu W."/>
            <person name="Song Y."/>
            <person name="Salvetti E."/>
            <person name="Wrobel A."/>
            <person name="Rasinkangas P."/>
            <person name="Parkhill J."/>
            <person name="Rea M.C."/>
            <person name="O'Sullivan O."/>
            <person name="Ritari J."/>
            <person name="Douillard F.P."/>
            <person name="Paul Ross R."/>
            <person name="Yang R."/>
            <person name="Briner A.E."/>
            <person name="Felis G.E."/>
            <person name="de Vos W.M."/>
            <person name="Barrangou R."/>
            <person name="Klaenhammer T.R."/>
            <person name="Caufield P.W."/>
            <person name="Cui Y."/>
            <person name="Zhang H."/>
            <person name="O'Toole P.W."/>
        </authorList>
    </citation>
    <scope>NUCLEOTIDE SEQUENCE [LARGE SCALE GENOMIC DNA]</scope>
    <source>
        <strain evidence="4 5">DSM 20019</strain>
    </source>
</reference>
<keyword evidence="1" id="KW-0238">DNA-binding</keyword>
<dbReference type="Proteomes" id="UP000050828">
    <property type="component" value="Unassembled WGS sequence"/>
</dbReference>